<protein>
    <recommendedName>
        <fullName evidence="4 14">Vitamin B12-dependent ribonucleotide reductase</fullName>
        <ecNumber evidence="3 14">1.17.4.1</ecNumber>
    </recommendedName>
</protein>
<keyword evidence="19" id="KW-1185">Reference proteome</keyword>
<evidence type="ECO:0000256" key="6">
    <source>
        <dbReference type="ARBA" id="ARBA00022634"/>
    </source>
</evidence>
<dbReference type="InterPro" id="IPR000788">
    <property type="entry name" value="RNR_lg_C"/>
</dbReference>
<keyword evidence="7 14" id="KW-0547">Nucleotide-binding</keyword>
<evidence type="ECO:0000256" key="9">
    <source>
        <dbReference type="ARBA" id="ARBA00023116"/>
    </source>
</evidence>
<comment type="cofactor">
    <cofactor evidence="1 14">
        <name>adenosylcob(III)alamin</name>
        <dbReference type="ChEBI" id="CHEBI:18408"/>
    </cofactor>
</comment>
<evidence type="ECO:0000259" key="16">
    <source>
        <dbReference type="Pfam" id="PF02867"/>
    </source>
</evidence>
<organism evidence="18 19">
    <name type="scientific">Hypericibacter adhaerens</name>
    <dbReference type="NCBI Taxonomy" id="2602016"/>
    <lineage>
        <taxon>Bacteria</taxon>
        <taxon>Pseudomonadati</taxon>
        <taxon>Pseudomonadota</taxon>
        <taxon>Alphaproteobacteria</taxon>
        <taxon>Rhodospirillales</taxon>
        <taxon>Dongiaceae</taxon>
        <taxon>Hypericibacter</taxon>
    </lineage>
</organism>
<dbReference type="InterPro" id="IPR013509">
    <property type="entry name" value="RNR_lsu_N"/>
</dbReference>
<keyword evidence="11 14" id="KW-0170">Cobalt</keyword>
<dbReference type="KEGG" id="hadh:FRZ61_44460"/>
<dbReference type="GO" id="GO:0005524">
    <property type="term" value="F:ATP binding"/>
    <property type="evidence" value="ECO:0007669"/>
    <property type="project" value="InterPro"/>
</dbReference>
<dbReference type="RefSeq" id="WP_151119779.1">
    <property type="nucleotide sequence ID" value="NZ_CP042582.1"/>
</dbReference>
<dbReference type="InterPro" id="IPR013344">
    <property type="entry name" value="RNR_NrdJ/NrdZ"/>
</dbReference>
<evidence type="ECO:0000256" key="4">
    <source>
        <dbReference type="ARBA" id="ARBA00014409"/>
    </source>
</evidence>
<feature type="domain" description="TSCPD" evidence="17">
    <location>
        <begin position="610"/>
        <end position="708"/>
    </location>
</feature>
<dbReference type="OrthoDB" id="9762933at2"/>
<keyword evidence="10" id="KW-1015">Disulfide bond</keyword>
<keyword evidence="6 14" id="KW-0237">DNA synthesis</keyword>
<evidence type="ECO:0000256" key="7">
    <source>
        <dbReference type="ARBA" id="ARBA00022741"/>
    </source>
</evidence>
<reference evidence="18 19" key="1">
    <citation type="submission" date="2019-08" db="EMBL/GenBank/DDBJ databases">
        <title>Hyperibacter terrae gen. nov., sp. nov. and Hyperibacter viscosus sp. nov., two new members in the family Rhodospirillaceae isolated from the rhizosphere of Hypericum perforatum.</title>
        <authorList>
            <person name="Noviana Z."/>
        </authorList>
    </citation>
    <scope>NUCLEOTIDE SEQUENCE [LARGE SCALE GENOMIC DNA]</scope>
    <source>
        <strain evidence="18 19">R5959</strain>
    </source>
</reference>
<evidence type="ECO:0000256" key="8">
    <source>
        <dbReference type="ARBA" id="ARBA00023002"/>
    </source>
</evidence>
<dbReference type="GO" id="GO:0004748">
    <property type="term" value="F:ribonucleoside-diphosphate reductase activity, thioredoxin disulfide as acceptor"/>
    <property type="evidence" value="ECO:0007669"/>
    <property type="project" value="UniProtKB-EC"/>
</dbReference>
<dbReference type="Pfam" id="PF12637">
    <property type="entry name" value="TSCPD"/>
    <property type="match status" value="1"/>
</dbReference>
<evidence type="ECO:0000313" key="19">
    <source>
        <dbReference type="Proteomes" id="UP000325797"/>
    </source>
</evidence>
<dbReference type="InterPro" id="IPR050862">
    <property type="entry name" value="RdRp_reductase_class-2"/>
</dbReference>
<dbReference type="AlphaFoldDB" id="A0A5J6N6D8"/>
<feature type="domain" description="Ribonucleotide reductase large subunit N-terminal" evidence="15">
    <location>
        <begin position="5"/>
        <end position="78"/>
    </location>
</feature>
<dbReference type="PRINTS" id="PR01183">
    <property type="entry name" value="RIBORDTASEM1"/>
</dbReference>
<comment type="function">
    <text evidence="12 14">Catalyzes the reduction of ribonucleotides to deoxyribonucleotides. May function to provide a pool of deoxyribonucleotide precursors for DNA repair during oxygen limitation and/or for immediate growth after restoration of oxygen.</text>
</comment>
<evidence type="ECO:0000256" key="3">
    <source>
        <dbReference type="ARBA" id="ARBA00012274"/>
    </source>
</evidence>
<dbReference type="Pfam" id="PF02867">
    <property type="entry name" value="Ribonuc_red_lgC"/>
    <property type="match status" value="1"/>
</dbReference>
<accession>A0A5J6N6D8</accession>
<comment type="similarity">
    <text evidence="2 14">Belongs to the ribonucleoside diphosphate reductase class-2 family.</text>
</comment>
<comment type="catalytic activity">
    <reaction evidence="13 14">
        <text>a 2'-deoxyribonucleoside 5'-diphosphate + [thioredoxin]-disulfide + H2O = a ribonucleoside 5'-diphosphate + [thioredoxin]-dithiol</text>
        <dbReference type="Rhea" id="RHEA:23252"/>
        <dbReference type="Rhea" id="RHEA-COMP:10698"/>
        <dbReference type="Rhea" id="RHEA-COMP:10700"/>
        <dbReference type="ChEBI" id="CHEBI:15377"/>
        <dbReference type="ChEBI" id="CHEBI:29950"/>
        <dbReference type="ChEBI" id="CHEBI:50058"/>
        <dbReference type="ChEBI" id="CHEBI:57930"/>
        <dbReference type="ChEBI" id="CHEBI:73316"/>
        <dbReference type="EC" id="1.17.4.1"/>
    </reaction>
</comment>
<dbReference type="CDD" id="cd02888">
    <property type="entry name" value="RNR_II_dimer"/>
    <property type="match status" value="1"/>
</dbReference>
<dbReference type="Pfam" id="PF00317">
    <property type="entry name" value="Ribonuc_red_lgN"/>
    <property type="match status" value="1"/>
</dbReference>
<evidence type="ECO:0000256" key="14">
    <source>
        <dbReference type="RuleBase" id="RU364064"/>
    </source>
</evidence>
<dbReference type="PANTHER" id="PTHR43371">
    <property type="entry name" value="VITAMIN B12-DEPENDENT RIBONUCLEOTIDE REDUCTASE"/>
    <property type="match status" value="1"/>
</dbReference>
<dbReference type="GO" id="GO:0009263">
    <property type="term" value="P:deoxyribonucleotide biosynthetic process"/>
    <property type="evidence" value="ECO:0007669"/>
    <property type="project" value="UniProtKB-KW"/>
</dbReference>
<evidence type="ECO:0000256" key="10">
    <source>
        <dbReference type="ARBA" id="ARBA00023157"/>
    </source>
</evidence>
<dbReference type="EC" id="1.17.4.1" evidence="3 14"/>
<evidence type="ECO:0000256" key="2">
    <source>
        <dbReference type="ARBA" id="ARBA00007405"/>
    </source>
</evidence>
<dbReference type="PANTHER" id="PTHR43371:SF1">
    <property type="entry name" value="RIBONUCLEOSIDE-DIPHOSPHATE REDUCTASE"/>
    <property type="match status" value="1"/>
</dbReference>
<evidence type="ECO:0000256" key="1">
    <source>
        <dbReference type="ARBA" id="ARBA00001922"/>
    </source>
</evidence>
<keyword evidence="9" id="KW-0215">Deoxyribonucleotide synthesis</keyword>
<evidence type="ECO:0000256" key="11">
    <source>
        <dbReference type="ARBA" id="ARBA00023285"/>
    </source>
</evidence>
<evidence type="ECO:0000259" key="15">
    <source>
        <dbReference type="Pfam" id="PF00317"/>
    </source>
</evidence>
<dbReference type="SUPFAM" id="SSF51998">
    <property type="entry name" value="PFL-like glycyl radical enzymes"/>
    <property type="match status" value="1"/>
</dbReference>
<keyword evidence="5 14" id="KW-0846">Cobalamin</keyword>
<evidence type="ECO:0000256" key="12">
    <source>
        <dbReference type="ARBA" id="ARBA00025437"/>
    </source>
</evidence>
<evidence type="ECO:0000313" key="18">
    <source>
        <dbReference type="EMBL" id="QEX24505.1"/>
    </source>
</evidence>
<feature type="domain" description="Ribonucleotide reductase large subunit C-terminal" evidence="16">
    <location>
        <begin position="84"/>
        <end position="551"/>
    </location>
</feature>
<evidence type="ECO:0000259" key="17">
    <source>
        <dbReference type="Pfam" id="PF12637"/>
    </source>
</evidence>
<keyword evidence="8 14" id="KW-0560">Oxidoreductase</keyword>
<evidence type="ECO:0000256" key="5">
    <source>
        <dbReference type="ARBA" id="ARBA00022628"/>
    </source>
</evidence>
<dbReference type="Gene3D" id="3.20.70.20">
    <property type="match status" value="1"/>
</dbReference>
<dbReference type="Proteomes" id="UP000325797">
    <property type="component" value="Chromosome"/>
</dbReference>
<dbReference type="GO" id="GO:0031419">
    <property type="term" value="F:cobalamin binding"/>
    <property type="evidence" value="ECO:0007669"/>
    <property type="project" value="UniProtKB-KW"/>
</dbReference>
<sequence length="779" mass="86150">MPQVTAISQQIWDMKYRFKTIDGQAVDRTIEDSWRRVAEALAEPEADRERWAGEFYRALEDFKFLPAGRILAGAGTERMVTLFNCFVMGTIPDDMGGIFTHLREAALTMQQGGGIGYDFSTLRPRGAPVKGVGADASGPLSFMDVWDAMCRTIMSAGHRRGAMMATMRCDHPDIEAFIEAKREPGRLRMFNLSVLVTDAFMTAIQQDAPWELKFNGTTFKVLQARELWDKIMRATYGYAEPGVIFIDRINRRNNLYYCETISATNPCGEQPLPPYGACLLGSINLPALVTSPFEADAHLDLEALDRLVRTAVRAMDNVVDISRFPLPQQAEEARGKRRIGLGVTGLADALIMVRARYGSGPAVALTEQWLKAIQRSAYLASAEIAAEKGSFPLYDAGAYLAGETVRELDPDVQEAIAQHGIRNSLLTSIAPTGTISLFADNVSSGLEPVFSFKYTRNVLMPDGTRAQEEVSDYAYRLFRRLKGETAPLPDYFVDAQTLTPGDHVVMQAAVQKYVDSSISKTINVPVDLSFEAFKDVYAQAYELGCKGCTTYRPNEITGAVLEAKAPEPKAQAELPLVAPQPKAKDPFEAGGVIYMTRPLDRPEALPGKTYKLRWPESDHALYITINDVIQDGRRRPFEVFINSKNMEHYAWTVALTRMISAVFRRGGDVSFVVEELKAVFDPRGGSWMDGKYVPSLLAALGEVIERHMIEIGFMPAHQTPGLALESQRKIVNLPAANAQGASDPERHSLLPRCPKCSQPSLIRQEGCDLCTSCGYSKCS</sequence>
<evidence type="ECO:0000256" key="13">
    <source>
        <dbReference type="ARBA" id="ARBA00047754"/>
    </source>
</evidence>
<dbReference type="NCBIfam" id="TIGR02504">
    <property type="entry name" value="NrdJ_Z"/>
    <property type="match status" value="1"/>
</dbReference>
<dbReference type="EMBL" id="CP042582">
    <property type="protein sequence ID" value="QEX24505.1"/>
    <property type="molecule type" value="Genomic_DNA"/>
</dbReference>
<proteinExistence type="inferred from homology"/>
<gene>
    <name evidence="18" type="ORF">FRZ61_44460</name>
</gene>
<dbReference type="InterPro" id="IPR024434">
    <property type="entry name" value="TSCPD_dom"/>
</dbReference>
<name>A0A5J6N6D8_9PROT</name>
<dbReference type="GO" id="GO:0071897">
    <property type="term" value="P:DNA biosynthetic process"/>
    <property type="evidence" value="ECO:0007669"/>
    <property type="project" value="UniProtKB-KW"/>
</dbReference>